<name>A0ABT7JEY0_9DEIO</name>
<dbReference type="PANTHER" id="PTHR15600">
    <property type="entry name" value="SACSIN"/>
    <property type="match status" value="1"/>
</dbReference>
<dbReference type="Gene3D" id="3.30.565.10">
    <property type="entry name" value="Histidine kinase-like ATPase, C-terminal domain"/>
    <property type="match status" value="1"/>
</dbReference>
<keyword evidence="4" id="KW-1185">Reference proteome</keyword>
<evidence type="ECO:0000313" key="4">
    <source>
        <dbReference type="Proteomes" id="UP001302059"/>
    </source>
</evidence>
<feature type="domain" description="Sacsin/Nov" evidence="2">
    <location>
        <begin position="1531"/>
        <end position="1646"/>
    </location>
</feature>
<reference evidence="3 4" key="1">
    <citation type="submission" date="2023-05" db="EMBL/GenBank/DDBJ databases">
        <authorList>
            <person name="Gao F."/>
        </authorList>
    </citation>
    <scope>NUCLEOTIDE SEQUENCE [LARGE SCALE GENOMIC DNA]</scope>
    <source>
        <strain evidence="3 4">MIMF12</strain>
    </source>
</reference>
<organism evidence="3 4">
    <name type="scientific">Deinococcus rhizophilus</name>
    <dbReference type="NCBI Taxonomy" id="3049544"/>
    <lineage>
        <taxon>Bacteria</taxon>
        <taxon>Thermotogati</taxon>
        <taxon>Deinococcota</taxon>
        <taxon>Deinococci</taxon>
        <taxon>Deinococcales</taxon>
        <taxon>Deinococcaceae</taxon>
        <taxon>Deinococcus</taxon>
    </lineage>
</organism>
<accession>A0ABT7JEY0</accession>
<feature type="coiled-coil region" evidence="1">
    <location>
        <begin position="1465"/>
        <end position="1511"/>
    </location>
</feature>
<dbReference type="SUPFAM" id="SSF55874">
    <property type="entry name" value="ATPase domain of HSP90 chaperone/DNA topoisomerase II/histidine kinase"/>
    <property type="match status" value="2"/>
</dbReference>
<keyword evidence="1" id="KW-0175">Coiled coil</keyword>
<feature type="domain" description="Sacsin/Nov" evidence="2">
    <location>
        <begin position="28"/>
        <end position="119"/>
    </location>
</feature>
<sequence>MGRLRHHYLSDISTFRSLFNADTPLFLILKELVQNADDSGAGEMYVGYSAGLPDAEHPLLRGPGLFVSNDGPFTRDDAEAIVRFGLSTKGSDSSTVGKFGLGLKSVFAVAEAFFYIDGAREPDLVWDPPHYDVINPWHDPIPETAHHADWDTFTRADRAAVLARLAALGVPPGFTVWVPLRRAETCRSQRTGEPLYIVNRAPGDHPFEIGVPLQRELGALFPLLKGLSRITVVQPDGSRVLERHGTYRTADLKAMPPGRRPLVGRVLTVPGGETATYQGVEVMLDPGDVEPLRTSDYWPRTNVITLTESRQEPDPSIGHGAAVWHRAPASEKEGRLTIQWGVFLPLQNPEVRPLASSAFDYTLTLHGYFFLKSDRKTLYAWEPSDVQTLAIRDEETLRRKWNALVASRATLPQVLAGLATLEAQVDDAELGALTRELHGSALYGARRAELCAQAQWVRRVSPEGERWALIDADQPVLPVPVAPDLTTVFPALEQISREHVVVRAGAPSLTNPRQEVEHWPAALLGAMLASVSAADVATDAGRSRTFLDVWRRVGRHASADALVAFVRRALQQGDLAALRRQPELLRGLLDRIPADRVLALPAGLGRALERQVVDAATEILVVPADFLSRTFPGQVSLNDALVLAGCLDGSKGTAELIRLLLDRVTDADALRQFLDDRPVLTVTALGAPQTTQMTPRQVRDLASQGRAFRHVGEPELLTLLQKALAGADLLLVKPEVLGALSMLLPEPTGDSVASTVLAAQQLGPVEARRALLEELLRSHHQHLRRPDFTQALRYLFHGRPERRGATERLLVCESREAATDALWKATLKLAGHLPDGWCVVDEPVAFLSPAQKEALKVVVLAAGSFQDLVRSRPELVKGEILGKDLASQLVVRLPDLDLLRRLPIHRSAKGEWVTVGPQTYLKGKFELDDFVRDRVTLLAEPEGEVFRKRMEDLVPIFGPSHAWDIVQGQGSDAHRHWETGLRALESWTGFMTGNVRTTRWVPLKGGGACSPNDLLTWKDWDEQLARLREASVLEAYCWEDLDPVFAGHELADVLRSVTPRAEPTLKKAAELLGRAPDYHVGRLETPVGVWLDVFAAHGLQDFPLAELLRTLPEDGIQEPEQALDQLYRAAKVQLPADRLVEALRVVHAASVSGGRADQRTKVAELYTEYLAELRGTGERDAYLPQLRLLNRLQEWCSPDTLCLVGDDFVPTAVLAEAHRDALYTPDEVEERVFHEEAGSAESGGDAAGEDTAQLLRDFVAEWEPYVPEREYLGGFLALLDGNVALHRQAQLYLPTSVENVRIQALSGLEPDQLANRRATSLVELLEDVRIEIEEVVGEVCRVPNLLGQDMEVAFKDDSELESVLVFTGQQRPSWSNRDYVYRYPFSLKRVDLTRADLNLPDLLLRSVKVALKRINKDVLPPELDRTWQGLASSTQVQIGATQLTVLRRAIGMWGRQLGLEKDSPVRRLLDRLGSLEGREDEATEQGIEAKLGDVREELQHLRRELRTLIEQDIASQDVLLDGVRRKVDEQQYEPSSVLFELFQNADDALSEWRGMGAPVGPARQTVVVQVVDDVLRFAHWGRAINCYTYGSFNGRDDARQYDQDLVKMLTLLASDKTAEGAVTGHFGLGFKSVFLVSDEPSVTSGRLSFDILGGVYPAVPPQGRVDDLRQALAELSPAEATDGTLIDLPLREGLGKDAVLKRFVTLAPVMLAFAREVRHLRVEVDGETVLDAVWDPAVLRPGVACGRMTLQGETFAALALGGGEVQMLLQVDRQGVASFGAGLPSIWVTVPTKETVGTGFLVNGMFPLDPGRAQLARNDALQDTLAAQWAPELAAALEQLQLLGEDWETLQTALALAPDVTPYGFWKGVWERLAVSLQGGTQETSAPHRLLTSLLWTSGGSLRKVYMERPLLPTGLQGAYKGLTAVRQTLRPLDRHLGAPAVFGAVASWPEFQRAYSPGTLIAAEVRTTLDRLGFPPGAARVTLIDALRTLLPDGRITPGVAGRVGSVLQGDVLYELRDADAGREWLAGLTFLSADGEYREGRALLTRQADPGSDEAMRARIAPPHALLDDGYDDVGLSLFRRLRGQPRERSDETLAWVLQAPEERQGSALEYLMTLPLRDPVRESVEEGRGGTWLDTLALANNPVLDALDSRERQYLDAVLGTPPEAPEPGGHTIDDLLRDFGDDAVETVDTAGAPERLYAWWEANRERYVARYDEAVYPGGHPFVTEPDFDEDDQDLRRRWTALLVLGTLQSMGRARPQQHAAFLAMCERQGWLDVFSSPHASDGMWMGVVHSFLEGGVDRFRYYHWMRQFVAIHQVSRWLREYALALLEADKFPQVTYDELLAPRTNPQLQGTDLDAPPLQEALGIGGVFVVRELLRQGVLGNPALAPLAYVPGRRVRALVEALSGTRLPEGHGDASRRIHGYLAAQLGPERATFLGDYDLPLLVLAGAGDDDQEAVGLQRELLGGTLRVDLSRIEVESSDSGWVTLPDGRRVFLG</sequence>
<dbReference type="Pfam" id="PF25794">
    <property type="entry name" value="SACS"/>
    <property type="match status" value="2"/>
</dbReference>
<dbReference type="PANTHER" id="PTHR15600:SF42">
    <property type="entry name" value="SACSIN"/>
    <property type="match status" value="1"/>
</dbReference>
<dbReference type="InterPro" id="IPR058210">
    <property type="entry name" value="SACS/Nov_dom"/>
</dbReference>
<gene>
    <name evidence="3" type="ORF">QOL99_05565</name>
</gene>
<proteinExistence type="predicted"/>
<dbReference type="RefSeq" id="WP_285522136.1">
    <property type="nucleotide sequence ID" value="NZ_JASNGB010000032.1"/>
</dbReference>
<evidence type="ECO:0000259" key="2">
    <source>
        <dbReference type="Pfam" id="PF25794"/>
    </source>
</evidence>
<dbReference type="Proteomes" id="UP001302059">
    <property type="component" value="Unassembled WGS sequence"/>
</dbReference>
<dbReference type="EMBL" id="JASNGB010000032">
    <property type="protein sequence ID" value="MDL2343617.1"/>
    <property type="molecule type" value="Genomic_DNA"/>
</dbReference>
<dbReference type="InterPro" id="IPR052972">
    <property type="entry name" value="Sacsin_chaperone_reg"/>
</dbReference>
<dbReference type="NCBIfam" id="NF047352">
    <property type="entry name" value="P_loop_sacsin"/>
    <property type="match status" value="1"/>
</dbReference>
<protein>
    <recommendedName>
        <fullName evidence="2">Sacsin/Nov domain-containing protein</fullName>
    </recommendedName>
</protein>
<evidence type="ECO:0000256" key="1">
    <source>
        <dbReference type="SAM" id="Coils"/>
    </source>
</evidence>
<dbReference type="InterPro" id="IPR036890">
    <property type="entry name" value="HATPase_C_sf"/>
</dbReference>
<evidence type="ECO:0000313" key="3">
    <source>
        <dbReference type="EMBL" id="MDL2343617.1"/>
    </source>
</evidence>
<comment type="caution">
    <text evidence="3">The sequence shown here is derived from an EMBL/GenBank/DDBJ whole genome shotgun (WGS) entry which is preliminary data.</text>
</comment>